<dbReference type="EMBL" id="CAWUFR010000160">
    <property type="protein sequence ID" value="CAK6970583.1"/>
    <property type="molecule type" value="Genomic_DNA"/>
</dbReference>
<evidence type="ECO:0000313" key="4">
    <source>
        <dbReference type="Proteomes" id="UP001314229"/>
    </source>
</evidence>
<organism evidence="3 4">
    <name type="scientific">Scomber scombrus</name>
    <name type="common">Atlantic mackerel</name>
    <name type="synonym">Scomber vernalis</name>
    <dbReference type="NCBI Taxonomy" id="13677"/>
    <lineage>
        <taxon>Eukaryota</taxon>
        <taxon>Metazoa</taxon>
        <taxon>Chordata</taxon>
        <taxon>Craniata</taxon>
        <taxon>Vertebrata</taxon>
        <taxon>Euteleostomi</taxon>
        <taxon>Actinopterygii</taxon>
        <taxon>Neopterygii</taxon>
        <taxon>Teleostei</taxon>
        <taxon>Neoteleostei</taxon>
        <taxon>Acanthomorphata</taxon>
        <taxon>Pelagiaria</taxon>
        <taxon>Scombriformes</taxon>
        <taxon>Scombridae</taxon>
        <taxon>Scomber</taxon>
    </lineage>
</organism>
<reference evidence="3 4" key="1">
    <citation type="submission" date="2024-01" db="EMBL/GenBank/DDBJ databases">
        <authorList>
            <person name="Alioto T."/>
            <person name="Alioto T."/>
            <person name="Gomez Garrido J."/>
        </authorList>
    </citation>
    <scope>NUCLEOTIDE SEQUENCE [LARGE SCALE GENOMIC DNA]</scope>
</reference>
<dbReference type="GO" id="GO:0006357">
    <property type="term" value="P:regulation of transcription by RNA polymerase II"/>
    <property type="evidence" value="ECO:0007669"/>
    <property type="project" value="TreeGrafter"/>
</dbReference>
<dbReference type="AlphaFoldDB" id="A0AAV1PFU4"/>
<protein>
    <submittedName>
        <fullName evidence="3">Uncharacterized protein LOC117943446</fullName>
    </submittedName>
</protein>
<dbReference type="GO" id="GO:0005667">
    <property type="term" value="C:transcription regulator complex"/>
    <property type="evidence" value="ECO:0007669"/>
    <property type="project" value="TreeGrafter"/>
</dbReference>
<keyword evidence="4" id="KW-1185">Reference proteome</keyword>
<dbReference type="SMART" id="SM00595">
    <property type="entry name" value="MADF"/>
    <property type="match status" value="1"/>
</dbReference>
<gene>
    <name evidence="3" type="ORF">FSCOSCO3_A015511</name>
</gene>
<proteinExistence type="predicted"/>
<dbReference type="GO" id="GO:0005634">
    <property type="term" value="C:nucleus"/>
    <property type="evidence" value="ECO:0007669"/>
    <property type="project" value="TreeGrafter"/>
</dbReference>
<comment type="caution">
    <text evidence="3">The sequence shown here is derived from an EMBL/GenBank/DDBJ whole genome shotgun (WGS) entry which is preliminary data.</text>
</comment>
<feature type="region of interest" description="Disordered" evidence="1">
    <location>
        <begin position="61"/>
        <end position="102"/>
    </location>
</feature>
<evidence type="ECO:0000256" key="1">
    <source>
        <dbReference type="SAM" id="MobiDB-lite"/>
    </source>
</evidence>
<dbReference type="PANTHER" id="PTHR12243:SF48">
    <property type="entry name" value="MADF DOMAIN-CONTAINING PROTEIN"/>
    <property type="match status" value="1"/>
</dbReference>
<dbReference type="PROSITE" id="PS51029">
    <property type="entry name" value="MADF"/>
    <property type="match status" value="1"/>
</dbReference>
<evidence type="ECO:0000259" key="2">
    <source>
        <dbReference type="PROSITE" id="PS51029"/>
    </source>
</evidence>
<feature type="compositionally biased region" description="Basic residues" evidence="1">
    <location>
        <begin position="61"/>
        <end position="72"/>
    </location>
</feature>
<accession>A0AAV1PFU4</accession>
<feature type="domain" description="MADF" evidence="2">
    <location>
        <begin position="5"/>
        <end position="93"/>
    </location>
</feature>
<name>A0AAV1PFU4_SCOSC</name>
<dbReference type="Proteomes" id="UP001314229">
    <property type="component" value="Unassembled WGS sequence"/>
</dbReference>
<dbReference type="Pfam" id="PF10545">
    <property type="entry name" value="MADF_DNA_bdg"/>
    <property type="match status" value="1"/>
</dbReference>
<evidence type="ECO:0000313" key="3">
    <source>
        <dbReference type="EMBL" id="CAK6970583.1"/>
    </source>
</evidence>
<dbReference type="InterPro" id="IPR039353">
    <property type="entry name" value="TF_Adf1"/>
</dbReference>
<dbReference type="PANTHER" id="PTHR12243">
    <property type="entry name" value="MADF DOMAIN TRANSCRIPTION FACTOR"/>
    <property type="match status" value="1"/>
</dbReference>
<dbReference type="InterPro" id="IPR006578">
    <property type="entry name" value="MADF-dom"/>
</dbReference>
<sequence>MALEILIAALAGQPVLYDVSLFSYQDQLQKADAWKRVAEAVGLSETECKKKWKYLRDQFRKERKKEKERRKSGAAASKAKVYEAKMSEEPWTEGNEVHLTPL</sequence>